<keyword evidence="2 7" id="KW-0436">Ligase</keyword>
<evidence type="ECO:0000313" key="8">
    <source>
        <dbReference type="Proteomes" id="UP000282674"/>
    </source>
</evidence>
<dbReference type="PROSITE" id="PS00455">
    <property type="entry name" value="AMP_BINDING"/>
    <property type="match status" value="1"/>
</dbReference>
<dbReference type="InterPro" id="IPR000873">
    <property type="entry name" value="AMP-dep_synth/lig_dom"/>
</dbReference>
<dbReference type="PANTHER" id="PTHR42921:SF1">
    <property type="entry name" value="ACETOACETYL-COA SYNTHETASE"/>
    <property type="match status" value="1"/>
</dbReference>
<proteinExistence type="inferred from homology"/>
<dbReference type="EMBL" id="RFFG01000171">
    <property type="protein sequence ID" value="RMI34488.1"/>
    <property type="molecule type" value="Genomic_DNA"/>
</dbReference>
<dbReference type="SUPFAM" id="SSF56801">
    <property type="entry name" value="Acetyl-CoA synthetase-like"/>
    <property type="match status" value="1"/>
</dbReference>
<comment type="caution">
    <text evidence="7">The sequence shown here is derived from an EMBL/GenBank/DDBJ whole genome shotgun (WGS) entry which is preliminary data.</text>
</comment>
<dbReference type="Proteomes" id="UP000282674">
    <property type="component" value="Unassembled WGS sequence"/>
</dbReference>
<dbReference type="Gene3D" id="3.30.300.30">
    <property type="match status" value="1"/>
</dbReference>
<evidence type="ECO:0000256" key="1">
    <source>
        <dbReference type="ARBA" id="ARBA00006432"/>
    </source>
</evidence>
<gene>
    <name evidence="7" type="ORF">EBO15_40990</name>
</gene>
<dbReference type="EC" id="6.2.1.16" evidence="7"/>
<dbReference type="GO" id="GO:0006629">
    <property type="term" value="P:lipid metabolic process"/>
    <property type="evidence" value="ECO:0007669"/>
    <property type="project" value="InterPro"/>
</dbReference>
<evidence type="ECO:0000313" key="7">
    <source>
        <dbReference type="EMBL" id="RMI34488.1"/>
    </source>
</evidence>
<dbReference type="InterPro" id="IPR042099">
    <property type="entry name" value="ANL_N_sf"/>
</dbReference>
<dbReference type="CDD" id="cd05943">
    <property type="entry name" value="AACS"/>
    <property type="match status" value="1"/>
</dbReference>
<evidence type="ECO:0000256" key="2">
    <source>
        <dbReference type="ARBA" id="ARBA00022598"/>
    </source>
</evidence>
<dbReference type="Pfam" id="PF00501">
    <property type="entry name" value="AMP-binding"/>
    <property type="match status" value="1"/>
</dbReference>
<organism evidence="7 8">
    <name type="scientific">Actinomadura harenae</name>
    <dbReference type="NCBI Taxonomy" id="2483351"/>
    <lineage>
        <taxon>Bacteria</taxon>
        <taxon>Bacillati</taxon>
        <taxon>Actinomycetota</taxon>
        <taxon>Actinomycetes</taxon>
        <taxon>Streptosporangiales</taxon>
        <taxon>Thermomonosporaceae</taxon>
        <taxon>Actinomadura</taxon>
    </lineage>
</organism>
<dbReference type="PANTHER" id="PTHR42921">
    <property type="entry name" value="ACETOACETYL-COA SYNTHETASE"/>
    <property type="match status" value="1"/>
</dbReference>
<accession>A0A3M2LI83</accession>
<dbReference type="InterPro" id="IPR032387">
    <property type="entry name" value="ACAS_N"/>
</dbReference>
<dbReference type="InterPro" id="IPR020845">
    <property type="entry name" value="AMP-binding_CS"/>
</dbReference>
<dbReference type="InterPro" id="IPR045851">
    <property type="entry name" value="AMP-bd_C_sf"/>
</dbReference>
<dbReference type="NCBIfam" id="TIGR01217">
    <property type="entry name" value="ac_ac_CoA_syn"/>
    <property type="match status" value="1"/>
</dbReference>
<keyword evidence="3" id="KW-0547">Nucleotide-binding</keyword>
<dbReference type="OrthoDB" id="9803968at2"/>
<dbReference type="AlphaFoldDB" id="A0A3M2LI83"/>
<dbReference type="RefSeq" id="WP_122199838.1">
    <property type="nucleotide sequence ID" value="NZ_JBHSKC010000001.1"/>
</dbReference>
<keyword evidence="8" id="KW-1185">Reference proteome</keyword>
<dbReference type="NCBIfam" id="NF002937">
    <property type="entry name" value="PRK03584.1"/>
    <property type="match status" value="1"/>
</dbReference>
<dbReference type="GO" id="GO:0030729">
    <property type="term" value="F:acetoacetate-CoA ligase activity"/>
    <property type="evidence" value="ECO:0007669"/>
    <property type="project" value="UniProtKB-EC"/>
</dbReference>
<dbReference type="GO" id="GO:0005524">
    <property type="term" value="F:ATP binding"/>
    <property type="evidence" value="ECO:0007669"/>
    <property type="project" value="UniProtKB-KW"/>
</dbReference>
<protein>
    <submittedName>
        <fullName evidence="7">Acetoacetate--CoA ligase</fullName>
        <ecNumber evidence="7">6.2.1.16</ecNumber>
    </submittedName>
</protein>
<dbReference type="InterPro" id="IPR005914">
    <property type="entry name" value="Acac_CoA_synth"/>
</dbReference>
<dbReference type="Pfam" id="PF16177">
    <property type="entry name" value="ACAS_N"/>
    <property type="match status" value="1"/>
</dbReference>
<dbReference type="Gene3D" id="3.40.50.12780">
    <property type="entry name" value="N-terminal domain of ligase-like"/>
    <property type="match status" value="1"/>
</dbReference>
<keyword evidence="4" id="KW-0067">ATP-binding</keyword>
<feature type="domain" description="Acetyl-coenzyme A synthetase N-terminal" evidence="6">
    <location>
        <begin position="41"/>
        <end position="99"/>
    </location>
</feature>
<evidence type="ECO:0000259" key="6">
    <source>
        <dbReference type="Pfam" id="PF16177"/>
    </source>
</evidence>
<feature type="domain" description="AMP-dependent synthetase/ligase" evidence="5">
    <location>
        <begin position="106"/>
        <end position="473"/>
    </location>
</feature>
<evidence type="ECO:0000259" key="5">
    <source>
        <dbReference type="Pfam" id="PF00501"/>
    </source>
</evidence>
<evidence type="ECO:0000256" key="4">
    <source>
        <dbReference type="ARBA" id="ARBA00022840"/>
    </source>
</evidence>
<evidence type="ECO:0000256" key="3">
    <source>
        <dbReference type="ARBA" id="ARBA00022741"/>
    </source>
</evidence>
<comment type="similarity">
    <text evidence="1">Belongs to the ATP-dependent AMP-binding enzyme family.</text>
</comment>
<name>A0A3M2LI83_9ACTN</name>
<reference evidence="7 8" key="1">
    <citation type="submission" date="2018-10" db="EMBL/GenBank/DDBJ databases">
        <title>Isolation from soil.</title>
        <authorList>
            <person name="Hu J."/>
        </authorList>
    </citation>
    <scope>NUCLEOTIDE SEQUENCE [LARGE SCALE GENOMIC DNA]</scope>
    <source>
        <strain evidence="7 8">NEAU-Ht49</strain>
    </source>
</reference>
<sequence length="652" mass="71424">MSQQVPEGLPLWRPSQEVVDDARVTRYRNWLGDRGVATGSYAELWEWSTTEIDAFWDSIWEYFGVLGERGDGPVRSGGTMPVDGLRWYPDATINYARNALRLVPGEPDDTAIVFRSEAGGHRVITRRELAEHVAQVRAGLADLGVGRGDRVVAYVPNIPEALICFLAAASLGAIWSSCSPDFGASSVIDRFAQIEPKVLIAVDGYAYNGREFDRRGVVRDIEAALPTVTSTVLIPYLDPASTPDGLRAGMSYADLPKAGAELEFEDVPFDHPLWVVYSSGTTGLPKPIVHGHGGIVLEHVKALSFHQDLGPGDVFFWYTTTGWMMWNYLVGGLLVGATVVMYDGAPGDLWQLAADNGVTYMGVGAPYITASMRLHRQPGEKYDLSRLRGIGSTGSPLPPEGFAWVYESVGANLLVGSFSGGTDVCTGFIGPSPVLPLYAGVLQCRGLGAKIEAFDEDGRPVIDEVGELVLTEPMPCMPVFFWNDEDGQRYRESYFDMFPGVWRHGDWLKVRPDGGCVIYGRSDSTLNRGGIRMGTADFYRVVEAFDEIADSLVIDTGRLGQEGRLLLYVQMAEGEEFTDELAGRLKREIRSALSPRHVPDEYHVVPGVPRTLSGKKLEVPVRKILQGTPVEKAANTGAMANPEVLKYYTQDD</sequence>